<evidence type="ECO:0000313" key="3">
    <source>
        <dbReference type="Proteomes" id="UP000291097"/>
    </source>
</evidence>
<keyword evidence="1" id="KW-0812">Transmembrane</keyword>
<feature type="transmembrane region" description="Helical" evidence="1">
    <location>
        <begin position="163"/>
        <end position="190"/>
    </location>
</feature>
<evidence type="ECO:0000313" key="2">
    <source>
        <dbReference type="EMBL" id="RZV05122.1"/>
    </source>
</evidence>
<feature type="transmembrane region" description="Helical" evidence="1">
    <location>
        <begin position="132"/>
        <end position="151"/>
    </location>
</feature>
<protein>
    <submittedName>
        <fullName evidence="2">Uncharacterized protein</fullName>
    </submittedName>
</protein>
<dbReference type="Proteomes" id="UP000291097">
    <property type="component" value="Unassembled WGS sequence"/>
</dbReference>
<accession>A0A482Y4I3</accession>
<organism evidence="2 3">
    <name type="scientific">Natrinema hispanicum</name>
    <dbReference type="NCBI Taxonomy" id="392421"/>
    <lineage>
        <taxon>Archaea</taxon>
        <taxon>Methanobacteriati</taxon>
        <taxon>Methanobacteriota</taxon>
        <taxon>Stenosarchaea group</taxon>
        <taxon>Halobacteria</taxon>
        <taxon>Halobacteriales</taxon>
        <taxon>Natrialbaceae</taxon>
        <taxon>Natrinema</taxon>
    </lineage>
</organism>
<dbReference type="AlphaFoldDB" id="A0A482Y4I3"/>
<dbReference type="EMBL" id="SHMP01000011">
    <property type="protein sequence ID" value="RZV05122.1"/>
    <property type="molecule type" value="Genomic_DNA"/>
</dbReference>
<proteinExistence type="predicted"/>
<keyword evidence="1" id="KW-0472">Membrane</keyword>
<dbReference type="RefSeq" id="WP_130502024.1">
    <property type="nucleotide sequence ID" value="NZ_SHMP01000011.1"/>
</dbReference>
<feature type="transmembrane region" description="Helical" evidence="1">
    <location>
        <begin position="91"/>
        <end position="111"/>
    </location>
</feature>
<sequence length="207" mass="22849">MALIGVGTTISLLMLISLGIASLIREYDLTKITTQEIQITHIPHIDIEFYHLGPFTVTHALNHFIVILSFNMAAKAYSGGGFWDTFTAQDINLPLFLTLITGLYAAFYPYLEVTEYQVISPTPNSIFPASIQFHYLFSGFTLGLALLDTYFDAVFGVPVTSGLLIQLLHIVISLLLILIIPVTVVVYSAVLHTEILRDVRSTRGVAS</sequence>
<gene>
    <name evidence="2" type="ORF">BDK88_4365</name>
</gene>
<keyword evidence="1" id="KW-1133">Transmembrane helix</keyword>
<comment type="caution">
    <text evidence="2">The sequence shown here is derived from an EMBL/GenBank/DDBJ whole genome shotgun (WGS) entry which is preliminary data.</text>
</comment>
<reference evidence="2 3" key="1">
    <citation type="submission" date="2019-02" db="EMBL/GenBank/DDBJ databases">
        <title>Genomic Encyclopedia of Archaeal and Bacterial Type Strains, Phase II (KMG-II): from individual species to whole genera.</title>
        <authorList>
            <person name="Goeker M."/>
        </authorList>
    </citation>
    <scope>NUCLEOTIDE SEQUENCE [LARGE SCALE GENOMIC DNA]</scope>
    <source>
        <strain evidence="2 3">DSM 18328</strain>
    </source>
</reference>
<name>A0A482Y4I3_9EURY</name>
<evidence type="ECO:0000256" key="1">
    <source>
        <dbReference type="SAM" id="Phobius"/>
    </source>
</evidence>